<dbReference type="InterPro" id="IPR012337">
    <property type="entry name" value="RNaseH-like_sf"/>
</dbReference>
<dbReference type="InterPro" id="IPR039637">
    <property type="entry name" value="CNOT7/CNOT8/Pop2"/>
</dbReference>
<keyword evidence="2" id="KW-1185">Reference proteome</keyword>
<evidence type="ECO:0000313" key="1">
    <source>
        <dbReference type="EMBL" id="CAA7400625.1"/>
    </source>
</evidence>
<proteinExistence type="predicted"/>
<accession>A0A7I8KUF3</accession>
<dbReference type="SUPFAM" id="SSF53098">
    <property type="entry name" value="Ribonuclease H-like"/>
    <property type="match status" value="1"/>
</dbReference>
<reference evidence="1" key="1">
    <citation type="submission" date="2020-02" db="EMBL/GenBank/DDBJ databases">
        <authorList>
            <person name="Scholz U."/>
            <person name="Mascher M."/>
            <person name="Fiebig A."/>
        </authorList>
    </citation>
    <scope>NUCLEOTIDE SEQUENCE</scope>
</reference>
<gene>
    <name evidence="1" type="ORF">SI8410_08011303</name>
</gene>
<protein>
    <submittedName>
        <fullName evidence="1">Uncharacterized protein</fullName>
    </submittedName>
</protein>
<sequence>MGVELPGILEALDSATYAAMDTEFPGFLHQTPRFAMKLIQLGLSFSGDGGRRRTWQISFRDFDVASPSDARSEASVELLKRSGVDLARTRREGVGRRKPRWVTFQGLYDAAYLVKLLTGAPLLPKLPGFARLVGATLGRVIDVKYLTRFCGGFHLGLARLADTAGVKLEGGAAHQAGVDALLTARSSRFKWSDHAGVRKS</sequence>
<dbReference type="GO" id="GO:0004535">
    <property type="term" value="F:poly(A)-specific ribonuclease activity"/>
    <property type="evidence" value="ECO:0007669"/>
    <property type="project" value="InterPro"/>
</dbReference>
<dbReference type="InterPro" id="IPR036397">
    <property type="entry name" value="RNaseH_sf"/>
</dbReference>
<evidence type="ECO:0000313" key="2">
    <source>
        <dbReference type="Proteomes" id="UP000663760"/>
    </source>
</evidence>
<organism evidence="1 2">
    <name type="scientific">Spirodela intermedia</name>
    <name type="common">Intermediate duckweed</name>
    <dbReference type="NCBI Taxonomy" id="51605"/>
    <lineage>
        <taxon>Eukaryota</taxon>
        <taxon>Viridiplantae</taxon>
        <taxon>Streptophyta</taxon>
        <taxon>Embryophyta</taxon>
        <taxon>Tracheophyta</taxon>
        <taxon>Spermatophyta</taxon>
        <taxon>Magnoliopsida</taxon>
        <taxon>Liliopsida</taxon>
        <taxon>Araceae</taxon>
        <taxon>Lemnoideae</taxon>
        <taxon>Spirodela</taxon>
    </lineage>
</organism>
<dbReference type="OrthoDB" id="696953at2759"/>
<dbReference type="GO" id="GO:0003676">
    <property type="term" value="F:nucleic acid binding"/>
    <property type="evidence" value="ECO:0007669"/>
    <property type="project" value="InterPro"/>
</dbReference>
<dbReference type="EMBL" id="LR746271">
    <property type="protein sequence ID" value="CAA7400625.1"/>
    <property type="molecule type" value="Genomic_DNA"/>
</dbReference>
<dbReference type="Gene3D" id="3.30.420.10">
    <property type="entry name" value="Ribonuclease H-like superfamily/Ribonuclease H"/>
    <property type="match status" value="1"/>
</dbReference>
<dbReference type="AlphaFoldDB" id="A0A7I8KUF3"/>
<dbReference type="PANTHER" id="PTHR10797">
    <property type="entry name" value="CCR4-NOT TRANSCRIPTION COMPLEX SUBUNIT"/>
    <property type="match status" value="1"/>
</dbReference>
<dbReference type="Proteomes" id="UP000663760">
    <property type="component" value="Chromosome 8"/>
</dbReference>
<dbReference type="GO" id="GO:0030014">
    <property type="term" value="C:CCR4-NOT complex"/>
    <property type="evidence" value="ECO:0007669"/>
    <property type="project" value="InterPro"/>
</dbReference>
<name>A0A7I8KUF3_SPIIN</name>